<evidence type="ECO:0000259" key="9">
    <source>
        <dbReference type="PROSITE" id="PS50850"/>
    </source>
</evidence>
<dbReference type="GO" id="GO:0022857">
    <property type="term" value="F:transmembrane transporter activity"/>
    <property type="evidence" value="ECO:0007669"/>
    <property type="project" value="InterPro"/>
</dbReference>
<dbReference type="PANTHER" id="PTHR48021">
    <property type="match status" value="1"/>
</dbReference>
<evidence type="ECO:0000256" key="1">
    <source>
        <dbReference type="ARBA" id="ARBA00004651"/>
    </source>
</evidence>
<dbReference type="InterPro" id="IPR005829">
    <property type="entry name" value="Sugar_transporter_CS"/>
</dbReference>
<name>A0A423TK49_PENVA</name>
<dbReference type="PROSITE" id="PS00216">
    <property type="entry name" value="SUGAR_TRANSPORT_1"/>
    <property type="match status" value="1"/>
</dbReference>
<gene>
    <name evidence="10" type="ORF">C7M84_004563</name>
</gene>
<proteinExistence type="predicted"/>
<evidence type="ECO:0000256" key="2">
    <source>
        <dbReference type="ARBA" id="ARBA00022448"/>
    </source>
</evidence>
<keyword evidence="5 8" id="KW-0812">Transmembrane</keyword>
<evidence type="ECO:0000256" key="3">
    <source>
        <dbReference type="ARBA" id="ARBA00022475"/>
    </source>
</evidence>
<dbReference type="OrthoDB" id="4142200at2759"/>
<dbReference type="InterPro" id="IPR020846">
    <property type="entry name" value="MFS_dom"/>
</dbReference>
<dbReference type="InterPro" id="IPR050549">
    <property type="entry name" value="MFS_Trehalose_Transporter"/>
</dbReference>
<evidence type="ECO:0000313" key="10">
    <source>
        <dbReference type="EMBL" id="ROT76842.1"/>
    </source>
</evidence>
<keyword evidence="7 8" id="KW-0472">Membrane</keyword>
<feature type="transmembrane region" description="Helical" evidence="8">
    <location>
        <begin position="132"/>
        <end position="156"/>
    </location>
</feature>
<evidence type="ECO:0000256" key="7">
    <source>
        <dbReference type="ARBA" id="ARBA00023136"/>
    </source>
</evidence>
<feature type="transmembrane region" description="Helical" evidence="8">
    <location>
        <begin position="368"/>
        <end position="393"/>
    </location>
</feature>
<dbReference type="PANTHER" id="PTHR48021:SF1">
    <property type="entry name" value="GH07001P-RELATED"/>
    <property type="match status" value="1"/>
</dbReference>
<organism evidence="10 11">
    <name type="scientific">Penaeus vannamei</name>
    <name type="common">Whiteleg shrimp</name>
    <name type="synonym">Litopenaeus vannamei</name>
    <dbReference type="NCBI Taxonomy" id="6689"/>
    <lineage>
        <taxon>Eukaryota</taxon>
        <taxon>Metazoa</taxon>
        <taxon>Ecdysozoa</taxon>
        <taxon>Arthropoda</taxon>
        <taxon>Crustacea</taxon>
        <taxon>Multicrustacea</taxon>
        <taxon>Malacostraca</taxon>
        <taxon>Eumalacostraca</taxon>
        <taxon>Eucarida</taxon>
        <taxon>Decapoda</taxon>
        <taxon>Dendrobranchiata</taxon>
        <taxon>Penaeoidea</taxon>
        <taxon>Penaeidae</taxon>
        <taxon>Penaeus</taxon>
    </lineage>
</organism>
<dbReference type="Proteomes" id="UP000283509">
    <property type="component" value="Unassembled WGS sequence"/>
</dbReference>
<dbReference type="STRING" id="6689.A0A423TK49"/>
<dbReference type="GO" id="GO:0005886">
    <property type="term" value="C:plasma membrane"/>
    <property type="evidence" value="ECO:0007669"/>
    <property type="project" value="UniProtKB-SubCell"/>
</dbReference>
<comment type="subcellular location">
    <subcellularLocation>
        <location evidence="1">Cell membrane</location>
        <topology evidence="1">Multi-pass membrane protein</topology>
    </subcellularLocation>
</comment>
<keyword evidence="4 10" id="KW-0762">Sugar transport</keyword>
<evidence type="ECO:0000313" key="11">
    <source>
        <dbReference type="Proteomes" id="UP000283509"/>
    </source>
</evidence>
<accession>A0A423TK49</accession>
<protein>
    <submittedName>
        <fullName evidence="10">Sugar transporter 12</fullName>
    </submittedName>
</protein>
<feature type="domain" description="Major facilitator superfamily (MFS) profile" evidence="9">
    <location>
        <begin position="22"/>
        <end position="460"/>
    </location>
</feature>
<evidence type="ECO:0000256" key="8">
    <source>
        <dbReference type="SAM" id="Phobius"/>
    </source>
</evidence>
<feature type="transmembrane region" description="Helical" evidence="8">
    <location>
        <begin position="405"/>
        <end position="428"/>
    </location>
</feature>
<reference evidence="10 11" key="2">
    <citation type="submission" date="2019-01" db="EMBL/GenBank/DDBJ databases">
        <title>The decoding of complex shrimp genome reveals the adaptation for benthos swimmer, frequently molting mechanism and breeding impact on genome.</title>
        <authorList>
            <person name="Sun Y."/>
            <person name="Gao Y."/>
            <person name="Yu Y."/>
        </authorList>
    </citation>
    <scope>NUCLEOTIDE SEQUENCE [LARGE SCALE GENOMIC DNA]</scope>
    <source>
        <tissue evidence="10">Muscle</tissue>
    </source>
</reference>
<dbReference type="Gene3D" id="1.20.1250.20">
    <property type="entry name" value="MFS general substrate transporter like domains"/>
    <property type="match status" value="1"/>
</dbReference>
<keyword evidence="6 8" id="KW-1133">Transmembrane helix</keyword>
<dbReference type="InterPro" id="IPR005828">
    <property type="entry name" value="MFS_sugar_transport-like"/>
</dbReference>
<keyword evidence="11" id="KW-1185">Reference proteome</keyword>
<evidence type="ECO:0000256" key="4">
    <source>
        <dbReference type="ARBA" id="ARBA00022597"/>
    </source>
</evidence>
<evidence type="ECO:0000256" key="5">
    <source>
        <dbReference type="ARBA" id="ARBA00022692"/>
    </source>
</evidence>
<dbReference type="FunFam" id="1.20.1250.20:FF:000218">
    <property type="entry name" value="facilitated trehalose transporter Tret1"/>
    <property type="match status" value="1"/>
</dbReference>
<dbReference type="AlphaFoldDB" id="A0A423TK49"/>
<dbReference type="SUPFAM" id="SSF103473">
    <property type="entry name" value="MFS general substrate transporter"/>
    <property type="match status" value="1"/>
</dbReference>
<feature type="transmembrane region" description="Helical" evidence="8">
    <location>
        <begin position="193"/>
        <end position="211"/>
    </location>
</feature>
<dbReference type="PROSITE" id="PS50850">
    <property type="entry name" value="MFS"/>
    <property type="match status" value="1"/>
</dbReference>
<comment type="caution">
    <text evidence="10">The sequence shown here is derived from an EMBL/GenBank/DDBJ whole genome shotgun (WGS) entry which is preliminary data.</text>
</comment>
<keyword evidence="2" id="KW-0813">Transport</keyword>
<dbReference type="InterPro" id="IPR036259">
    <property type="entry name" value="MFS_trans_sf"/>
</dbReference>
<sequence length="487" mass="53201">MAEKQLKSSTPKLFPWGSGDFRQISFALIVAASKLECGLVVGWPAVLPKLQEDNSTRLDVTESDVAWLAIITGLRFLPPPAAVSMPGLTGVAYSLFAGPLMEAAGPRRLLLCILLPASLVWLLQAFSPYLSVFYLCRAFSSLVYSFLAPLPPVLLAELIHPRLRGVMLNMELNFALGQMMVYAMAYFLPWHVATALCSAPVCLAFLLTFLVPESPYWLSRQNQKDKALKSLKKLRGPSANVSIEFDEIISKMKERQQKTVKDQIAQLAVPQHYRPILLVTALFVMRELGGQYVIFSYNVYLFKKAGASLDAVACTVLMGTARLFFTGLASACVDRVGRRPLMIASSLVGGAAEAVGALFLLVDIPGLSWIPMAAVLVYAAAYGLGMGPVTWALMGEVIPTPVRTLGSAICSFWFSVALFGMSFAFPYLLDSAGLGVTLLLFALANVSMALVVWAFLPETRGRSLTDLQDTFKSRTEKDFSLNQEVRL</sequence>
<feature type="transmembrane region" description="Helical" evidence="8">
    <location>
        <begin position="341"/>
        <end position="362"/>
    </location>
</feature>
<dbReference type="Pfam" id="PF00083">
    <property type="entry name" value="Sugar_tr"/>
    <property type="match status" value="1"/>
</dbReference>
<feature type="transmembrane region" description="Helical" evidence="8">
    <location>
        <begin position="307"/>
        <end position="329"/>
    </location>
</feature>
<feature type="transmembrane region" description="Helical" evidence="8">
    <location>
        <begin position="434"/>
        <end position="456"/>
    </location>
</feature>
<feature type="transmembrane region" description="Helical" evidence="8">
    <location>
        <begin position="108"/>
        <end position="126"/>
    </location>
</feature>
<evidence type="ECO:0000256" key="6">
    <source>
        <dbReference type="ARBA" id="ARBA00022989"/>
    </source>
</evidence>
<reference evidence="10 11" key="1">
    <citation type="submission" date="2018-04" db="EMBL/GenBank/DDBJ databases">
        <authorList>
            <person name="Zhang X."/>
            <person name="Yuan J."/>
            <person name="Li F."/>
            <person name="Xiang J."/>
        </authorList>
    </citation>
    <scope>NUCLEOTIDE SEQUENCE [LARGE SCALE GENOMIC DNA]</scope>
    <source>
        <tissue evidence="10">Muscle</tissue>
    </source>
</reference>
<keyword evidence="3" id="KW-1003">Cell membrane</keyword>
<dbReference type="EMBL" id="QCYY01001605">
    <property type="protein sequence ID" value="ROT76842.1"/>
    <property type="molecule type" value="Genomic_DNA"/>
</dbReference>